<evidence type="ECO:0000259" key="4">
    <source>
        <dbReference type="Pfam" id="PF04677"/>
    </source>
</evidence>
<keyword evidence="6" id="KW-1185">Reference proteome</keyword>
<dbReference type="GO" id="GO:0000398">
    <property type="term" value="P:mRNA splicing, via spliceosome"/>
    <property type="evidence" value="ECO:0007669"/>
    <property type="project" value="TreeGrafter"/>
</dbReference>
<dbReference type="GO" id="GO:0071014">
    <property type="term" value="C:post-mRNA release spliceosomal complex"/>
    <property type="evidence" value="ECO:0007669"/>
    <property type="project" value="TreeGrafter"/>
</dbReference>
<dbReference type="EMBL" id="MU167270">
    <property type="protein sequence ID" value="KAG0145793.1"/>
    <property type="molecule type" value="Genomic_DNA"/>
</dbReference>
<sequence>MLWTTSSSHLISFEGAGMPNSTDKHTRRRAHSPENGYHSKREKKSHHKPRKDTEKRKSTKSSTADDDDDALWVEKTPTESTSDARRKLTTDLQPTSIADLDDTKEVSEPQNGIKDEVDYFSSMGKELRGRSVREAVKQEQAERQEQKRASSSIVRLGAGDPNYKPDDNPPAPPVKPVIGGPGYQWRMTKLKRTYETASEENRPLEEVAMERYGSMSAWEDALEERRVMEGPSQHHQQNRPEGKGSNNNTPAREVAASDRKFVYSTERGSVGRPAFKRPMSGRETPDSRIENSAPSTATNTNKRVDLLRQQSGSKFSSPSSTRPSTPVPSALNPLASISPSLNKLGVGPSTAVTTLDLNKLQAALLKAKMMNPDAVAELEKKYEAALKFQQEASSSGSQGRVEVVPTLDGRGNVYDVGIGNGPEAGPSKPGNRRKKESKIETRDPKTGELLRYNADDDSLSLKDLVRQERFQGGSADQKNMDAEMARSIMTDAKYENDLDYIDDNADRLAKKKMKTDASKRLFAINDYSRTQKALESCQFCYKDNGAPPGVAVISSGTKVYLCCTQFEELVEGHCWIVPMQHALCSLELDDDIWDEIKNYMKCLMRMFSEKLDQGVLFYETVLTFKQQRHTYIEAVPISWDLFHDAPAYFRESIMTSESEWSQHKKLIDFSARPGGFRRSMVSNLPYFMVQWDYKGEKGYGHVIEGTSESSGQAGRGENGEEEMSSIVDEEGKGGKFPRYFAAEIIGNILDLEPRKWRKPKRLPNHLHQQRVQRFLQQLGYQKYDWTGLLPV</sequence>
<dbReference type="Proteomes" id="UP000886653">
    <property type="component" value="Unassembled WGS sequence"/>
</dbReference>
<evidence type="ECO:0000256" key="2">
    <source>
        <dbReference type="SAM" id="MobiDB-lite"/>
    </source>
</evidence>
<reference evidence="5" key="1">
    <citation type="submission" date="2013-11" db="EMBL/GenBank/DDBJ databases">
        <title>Genome sequence of the fusiform rust pathogen reveals effectors for host alternation and coevolution with pine.</title>
        <authorList>
            <consortium name="DOE Joint Genome Institute"/>
            <person name="Smith K."/>
            <person name="Pendleton A."/>
            <person name="Kubisiak T."/>
            <person name="Anderson C."/>
            <person name="Salamov A."/>
            <person name="Aerts A."/>
            <person name="Riley R."/>
            <person name="Clum A."/>
            <person name="Lindquist E."/>
            <person name="Ence D."/>
            <person name="Campbell M."/>
            <person name="Kronenberg Z."/>
            <person name="Feau N."/>
            <person name="Dhillon B."/>
            <person name="Hamelin R."/>
            <person name="Burleigh J."/>
            <person name="Smith J."/>
            <person name="Yandell M."/>
            <person name="Nelson C."/>
            <person name="Grigoriev I."/>
            <person name="Davis J."/>
        </authorList>
    </citation>
    <scope>NUCLEOTIDE SEQUENCE</scope>
    <source>
        <strain evidence="5">G11</strain>
    </source>
</reference>
<feature type="region of interest" description="Disordered" evidence="2">
    <location>
        <begin position="1"/>
        <end position="115"/>
    </location>
</feature>
<comment type="caution">
    <text evidence="5">The sequence shown here is derived from an EMBL/GenBank/DDBJ whole genome shotgun (WGS) entry which is preliminary data.</text>
</comment>
<dbReference type="InterPro" id="IPR006767">
    <property type="entry name" value="Cwf19-like_C_dom-2"/>
</dbReference>
<gene>
    <name evidence="5" type="ORF">CROQUDRAFT_93383</name>
</gene>
<dbReference type="InterPro" id="IPR006768">
    <property type="entry name" value="Cwf19-like_C_dom-1"/>
</dbReference>
<feature type="region of interest" description="Disordered" evidence="2">
    <location>
        <begin position="134"/>
        <end position="182"/>
    </location>
</feature>
<evidence type="ECO:0000259" key="3">
    <source>
        <dbReference type="Pfam" id="PF04676"/>
    </source>
</evidence>
<feature type="region of interest" description="Disordered" evidence="2">
    <location>
        <begin position="705"/>
        <end position="725"/>
    </location>
</feature>
<evidence type="ECO:0000313" key="6">
    <source>
        <dbReference type="Proteomes" id="UP000886653"/>
    </source>
</evidence>
<dbReference type="Pfam" id="PF04677">
    <property type="entry name" value="CwfJ_C_1"/>
    <property type="match status" value="1"/>
</dbReference>
<dbReference type="SUPFAM" id="SSF54197">
    <property type="entry name" value="HIT-like"/>
    <property type="match status" value="1"/>
</dbReference>
<evidence type="ECO:0000313" key="5">
    <source>
        <dbReference type="EMBL" id="KAG0145793.1"/>
    </source>
</evidence>
<feature type="compositionally biased region" description="Low complexity" evidence="2">
    <location>
        <begin position="311"/>
        <end position="329"/>
    </location>
</feature>
<evidence type="ECO:0000256" key="1">
    <source>
        <dbReference type="ARBA" id="ARBA00006795"/>
    </source>
</evidence>
<feature type="compositionally biased region" description="Polar residues" evidence="2">
    <location>
        <begin position="1"/>
        <end position="10"/>
    </location>
</feature>
<dbReference type="PANTHER" id="PTHR12072:SF5">
    <property type="entry name" value="CWF19-LIKE PROTEIN 2"/>
    <property type="match status" value="1"/>
</dbReference>
<feature type="compositionally biased region" description="Polar residues" evidence="2">
    <location>
        <begin position="290"/>
        <end position="301"/>
    </location>
</feature>
<feature type="compositionally biased region" description="Basic residues" evidence="2">
    <location>
        <begin position="38"/>
        <end position="50"/>
    </location>
</feature>
<dbReference type="Pfam" id="PF04676">
    <property type="entry name" value="CwfJ_C_2"/>
    <property type="match status" value="1"/>
</dbReference>
<accession>A0A9P6TCM6</accession>
<feature type="region of interest" description="Disordered" evidence="2">
    <location>
        <begin position="222"/>
        <end position="332"/>
    </location>
</feature>
<comment type="similarity">
    <text evidence="1">Belongs to the CWF19 family.</text>
</comment>
<protein>
    <submittedName>
        <fullName evidence="5">Uncharacterized protein</fullName>
    </submittedName>
</protein>
<dbReference type="OrthoDB" id="2113965at2759"/>
<feature type="domain" description="Cwf19-like C-terminal" evidence="4">
    <location>
        <begin position="525"/>
        <end position="650"/>
    </location>
</feature>
<feature type="region of interest" description="Disordered" evidence="2">
    <location>
        <begin position="412"/>
        <end position="448"/>
    </location>
</feature>
<feature type="domain" description="Cwf19-like protein C-terminal" evidence="3">
    <location>
        <begin position="659"/>
        <end position="786"/>
    </location>
</feature>
<feature type="compositionally biased region" description="Basic and acidic residues" evidence="2">
    <location>
        <begin position="134"/>
        <end position="148"/>
    </location>
</feature>
<dbReference type="InterPro" id="IPR040194">
    <property type="entry name" value="Cwf19-like"/>
</dbReference>
<dbReference type="PANTHER" id="PTHR12072">
    <property type="entry name" value="CWF19, CELL CYCLE CONTROL PROTEIN"/>
    <property type="match status" value="1"/>
</dbReference>
<dbReference type="Gene3D" id="3.30.428.10">
    <property type="entry name" value="HIT-like"/>
    <property type="match status" value="1"/>
</dbReference>
<organism evidence="5 6">
    <name type="scientific">Cronartium quercuum f. sp. fusiforme G11</name>
    <dbReference type="NCBI Taxonomy" id="708437"/>
    <lineage>
        <taxon>Eukaryota</taxon>
        <taxon>Fungi</taxon>
        <taxon>Dikarya</taxon>
        <taxon>Basidiomycota</taxon>
        <taxon>Pucciniomycotina</taxon>
        <taxon>Pucciniomycetes</taxon>
        <taxon>Pucciniales</taxon>
        <taxon>Coleosporiaceae</taxon>
        <taxon>Cronartium</taxon>
    </lineage>
</organism>
<proteinExistence type="inferred from homology"/>
<name>A0A9P6TCM6_9BASI</name>
<feature type="compositionally biased region" description="Basic and acidic residues" evidence="2">
    <location>
        <begin position="101"/>
        <end position="115"/>
    </location>
</feature>
<feature type="compositionally biased region" description="Basic and acidic residues" evidence="2">
    <location>
        <begin position="437"/>
        <end position="448"/>
    </location>
</feature>
<dbReference type="InterPro" id="IPR036265">
    <property type="entry name" value="HIT-like_sf"/>
</dbReference>
<dbReference type="AlphaFoldDB" id="A0A9P6TCM6"/>